<evidence type="ECO:0000313" key="2">
    <source>
        <dbReference type="Proteomes" id="UP000317171"/>
    </source>
</evidence>
<evidence type="ECO:0000313" key="1">
    <source>
        <dbReference type="EMBL" id="QDT44208.1"/>
    </source>
</evidence>
<keyword evidence="2" id="KW-1185">Reference proteome</keyword>
<dbReference type="EMBL" id="CP036269">
    <property type="protein sequence ID" value="QDT44208.1"/>
    <property type="molecule type" value="Genomic_DNA"/>
</dbReference>
<organism evidence="1 2">
    <name type="scientific">Gimesia alba</name>
    <dbReference type="NCBI Taxonomy" id="2527973"/>
    <lineage>
        <taxon>Bacteria</taxon>
        <taxon>Pseudomonadati</taxon>
        <taxon>Planctomycetota</taxon>
        <taxon>Planctomycetia</taxon>
        <taxon>Planctomycetales</taxon>
        <taxon>Planctomycetaceae</taxon>
        <taxon>Gimesia</taxon>
    </lineage>
</organism>
<sequence length="52" mass="6265">MNHRPFWGLTDYAEAILDIDSILPYPRCFLRLMIPRFFPVVLIWKPIFQISL</sequence>
<protein>
    <submittedName>
        <fullName evidence="1">Uncharacterized protein</fullName>
    </submittedName>
</protein>
<reference evidence="1 2" key="1">
    <citation type="submission" date="2019-02" db="EMBL/GenBank/DDBJ databases">
        <title>Deep-cultivation of Planctomycetes and their phenomic and genomic characterization uncovers novel biology.</title>
        <authorList>
            <person name="Wiegand S."/>
            <person name="Jogler M."/>
            <person name="Boedeker C."/>
            <person name="Pinto D."/>
            <person name="Vollmers J."/>
            <person name="Rivas-Marin E."/>
            <person name="Kohn T."/>
            <person name="Peeters S.H."/>
            <person name="Heuer A."/>
            <person name="Rast P."/>
            <person name="Oberbeckmann S."/>
            <person name="Bunk B."/>
            <person name="Jeske O."/>
            <person name="Meyerdierks A."/>
            <person name="Storesund J.E."/>
            <person name="Kallscheuer N."/>
            <person name="Luecker S."/>
            <person name="Lage O.M."/>
            <person name="Pohl T."/>
            <person name="Merkel B.J."/>
            <person name="Hornburger P."/>
            <person name="Mueller R.-W."/>
            <person name="Bruemmer F."/>
            <person name="Labrenz M."/>
            <person name="Spormann A.M."/>
            <person name="Op den Camp H."/>
            <person name="Overmann J."/>
            <person name="Amann R."/>
            <person name="Jetten M.S.M."/>
            <person name="Mascher T."/>
            <person name="Medema M.H."/>
            <person name="Devos D.P."/>
            <person name="Kaster A.-K."/>
            <person name="Ovreas L."/>
            <person name="Rohde M."/>
            <person name="Galperin M.Y."/>
            <person name="Jogler C."/>
        </authorList>
    </citation>
    <scope>NUCLEOTIDE SEQUENCE [LARGE SCALE GENOMIC DNA]</scope>
    <source>
        <strain evidence="1 2">Pan241w</strain>
    </source>
</reference>
<proteinExistence type="predicted"/>
<name>A0A517RK11_9PLAN</name>
<dbReference type="RefSeq" id="WP_198000051.1">
    <property type="nucleotide sequence ID" value="NZ_CP036269.1"/>
</dbReference>
<dbReference type="AlphaFoldDB" id="A0A517RK11"/>
<dbReference type="KEGG" id="gaz:Pan241w_43160"/>
<gene>
    <name evidence="1" type="ORF">Pan241w_43160</name>
</gene>
<dbReference type="Proteomes" id="UP000317171">
    <property type="component" value="Chromosome"/>
</dbReference>
<accession>A0A517RK11</accession>